<dbReference type="HOGENOM" id="CLU_2706774_0_0_1"/>
<name>Q16WA9_AEDAE</name>
<dbReference type="AlphaFoldDB" id="Q16WA9"/>
<proteinExistence type="predicted"/>
<evidence type="ECO:0000313" key="3">
    <source>
        <dbReference type="Proteomes" id="UP000682892"/>
    </source>
</evidence>
<sequence>MVKSKCEKNPSGTNPPANLQCFEVSAKEDSYTIGAWDEHRRPAIPNANGRNPERGSPKQSFTTIEVRSRWSPY</sequence>
<dbReference type="Proteomes" id="UP000682892">
    <property type="component" value="Chromosome 3"/>
</dbReference>
<reference evidence="2" key="1">
    <citation type="submission" date="2005-10" db="EMBL/GenBank/DDBJ databases">
        <authorList>
            <person name="Loftus B.J."/>
            <person name="Nene V.M."/>
            <person name="Hannick L.I."/>
            <person name="Bidwell S."/>
            <person name="Haas B."/>
            <person name="Amedeo P."/>
            <person name="Orvis J."/>
            <person name="Wortman J.R."/>
            <person name="White O.R."/>
            <person name="Salzberg S."/>
            <person name="Shumway M."/>
            <person name="Koo H."/>
            <person name="Zhao Y."/>
            <person name="Holmes M."/>
            <person name="Miller J."/>
            <person name="Schatz M."/>
            <person name="Pop M."/>
            <person name="Pai G."/>
            <person name="Utterback T."/>
            <person name="Rogers Y.-H."/>
            <person name="Kravitz S."/>
            <person name="Fraser C.M."/>
        </authorList>
    </citation>
    <scope>NUCLEOTIDE SEQUENCE</scope>
    <source>
        <strain evidence="2">Liverpool</strain>
    </source>
</reference>
<accession>Q16WA9</accession>
<dbReference type="PaxDb" id="7159-AAEL009277-PA"/>
<feature type="region of interest" description="Disordered" evidence="1">
    <location>
        <begin position="38"/>
        <end position="73"/>
    </location>
</feature>
<organism evidence="2 3">
    <name type="scientific">Aedes aegypti</name>
    <name type="common">Yellowfever mosquito</name>
    <name type="synonym">Culex aegypti</name>
    <dbReference type="NCBI Taxonomy" id="7159"/>
    <lineage>
        <taxon>Eukaryota</taxon>
        <taxon>Metazoa</taxon>
        <taxon>Ecdysozoa</taxon>
        <taxon>Arthropoda</taxon>
        <taxon>Hexapoda</taxon>
        <taxon>Insecta</taxon>
        <taxon>Pterygota</taxon>
        <taxon>Neoptera</taxon>
        <taxon>Endopterygota</taxon>
        <taxon>Diptera</taxon>
        <taxon>Nematocera</taxon>
        <taxon>Culicoidea</taxon>
        <taxon>Culicidae</taxon>
        <taxon>Culicinae</taxon>
        <taxon>Aedini</taxon>
        <taxon>Aedes</taxon>
        <taxon>Stegomyia</taxon>
    </lineage>
</organism>
<dbReference type="EMBL" id="CH477571">
    <property type="protein sequence ID" value="EAT38877.1"/>
    <property type="molecule type" value="Genomic_DNA"/>
</dbReference>
<reference evidence="2" key="3">
    <citation type="submission" date="2012-09" db="EMBL/GenBank/DDBJ databases">
        <authorList>
            <consortium name="VectorBase"/>
        </authorList>
    </citation>
    <scope>NUCLEOTIDE SEQUENCE</scope>
    <source>
        <strain evidence="2">Liverpool</strain>
    </source>
</reference>
<evidence type="ECO:0000313" key="2">
    <source>
        <dbReference type="EMBL" id="EAT38877.1"/>
    </source>
</evidence>
<evidence type="ECO:0000256" key="1">
    <source>
        <dbReference type="SAM" id="MobiDB-lite"/>
    </source>
</evidence>
<reference evidence="2" key="2">
    <citation type="journal article" date="2007" name="Science">
        <title>Genome sequence of Aedes aegypti, a major arbovirus vector.</title>
        <authorList>
            <person name="Nene V."/>
            <person name="Wortman J.R."/>
            <person name="Lawson D."/>
            <person name="Haas B."/>
            <person name="Kodira C."/>
            <person name="Tu Z.J."/>
            <person name="Loftus B."/>
            <person name="Xi Z."/>
            <person name="Megy K."/>
            <person name="Grabherr M."/>
            <person name="Ren Q."/>
            <person name="Zdobnov E.M."/>
            <person name="Lobo N.F."/>
            <person name="Campbell K.S."/>
            <person name="Brown S.E."/>
            <person name="Bonaldo M.F."/>
            <person name="Zhu J."/>
            <person name="Sinkins S.P."/>
            <person name="Hogenkamp D.G."/>
            <person name="Amedeo P."/>
            <person name="Arensburger P."/>
            <person name="Atkinson P.W."/>
            <person name="Bidwell S."/>
            <person name="Biedler J."/>
            <person name="Birney E."/>
            <person name="Bruggner R.V."/>
            <person name="Costas J."/>
            <person name="Coy M.R."/>
            <person name="Crabtree J."/>
            <person name="Crawford M."/>
            <person name="Debruyn B."/>
            <person name="Decaprio D."/>
            <person name="Eiglmeier K."/>
            <person name="Eisenstadt E."/>
            <person name="El-Dorry H."/>
            <person name="Gelbart W.M."/>
            <person name="Gomes S.L."/>
            <person name="Hammond M."/>
            <person name="Hannick L.I."/>
            <person name="Hogan J.R."/>
            <person name="Holmes M.H."/>
            <person name="Jaffe D."/>
            <person name="Johnston J.S."/>
            <person name="Kennedy R.C."/>
            <person name="Koo H."/>
            <person name="Kravitz S."/>
            <person name="Kriventseva E.V."/>
            <person name="Kulp D."/>
            <person name="Labutti K."/>
            <person name="Lee E."/>
            <person name="Li S."/>
            <person name="Lovin D.D."/>
            <person name="Mao C."/>
            <person name="Mauceli E."/>
            <person name="Menck C.F."/>
            <person name="Miller J.R."/>
            <person name="Montgomery P."/>
            <person name="Mori A."/>
            <person name="Nascimento A.L."/>
            <person name="Naveira H.F."/>
            <person name="Nusbaum C."/>
            <person name="O'leary S."/>
            <person name="Orvis J."/>
            <person name="Pertea M."/>
            <person name="Quesneville H."/>
            <person name="Reidenbach K.R."/>
            <person name="Rogers Y.H."/>
            <person name="Roth C.W."/>
            <person name="Schneider J.R."/>
            <person name="Schatz M."/>
            <person name="Shumway M."/>
            <person name="Stanke M."/>
            <person name="Stinson E.O."/>
            <person name="Tubio J.M."/>
            <person name="Vanzee J.P."/>
            <person name="Verjovski-Almeida S."/>
            <person name="Werner D."/>
            <person name="White O."/>
            <person name="Wyder S."/>
            <person name="Zeng Q."/>
            <person name="Zhao Q."/>
            <person name="Zhao Y."/>
            <person name="Hill C.A."/>
            <person name="Raikhel A.S."/>
            <person name="Soares M.B."/>
            <person name="Knudson D.L."/>
            <person name="Lee N.H."/>
            <person name="Galagan J."/>
            <person name="Salzberg S.L."/>
            <person name="Paulsen I.T."/>
            <person name="Dimopoulos G."/>
            <person name="Collins F.H."/>
            <person name="Birren B."/>
            <person name="Fraser-Liggett C.M."/>
            <person name="Severson D.W."/>
        </authorList>
    </citation>
    <scope>NUCLEOTIDE SEQUENCE [LARGE SCALE GENOMIC DNA]</scope>
    <source>
        <strain evidence="2">Liverpool</strain>
    </source>
</reference>
<protein>
    <submittedName>
        <fullName evidence="2">AAEL009277-PA</fullName>
    </submittedName>
</protein>
<gene>
    <name evidence="2" type="ORF">AaeL_AAEL009277</name>
</gene>